<dbReference type="Proteomes" id="UP001157974">
    <property type="component" value="Unassembled WGS sequence"/>
</dbReference>
<comment type="caution">
    <text evidence="2">The sequence shown here is derived from an EMBL/GenBank/DDBJ whole genome shotgun (WGS) entry which is preliminary data.</text>
</comment>
<name>A0AAV8UF18_9RHOD</name>
<dbReference type="AlphaFoldDB" id="A0AAV8UF18"/>
<feature type="signal peptide" evidence="1">
    <location>
        <begin position="1"/>
        <end position="22"/>
    </location>
</feature>
<accession>A0AAV8UF18</accession>
<organism evidence="2 3">
    <name type="scientific">Rhodosorus marinus</name>
    <dbReference type="NCBI Taxonomy" id="101924"/>
    <lineage>
        <taxon>Eukaryota</taxon>
        <taxon>Rhodophyta</taxon>
        <taxon>Stylonematophyceae</taxon>
        <taxon>Stylonematales</taxon>
        <taxon>Stylonemataceae</taxon>
        <taxon>Rhodosorus</taxon>
    </lineage>
</organism>
<proteinExistence type="predicted"/>
<reference evidence="2 3" key="1">
    <citation type="journal article" date="2023" name="Nat. Commun.">
        <title>Origin of minicircular mitochondrial genomes in red algae.</title>
        <authorList>
            <person name="Lee Y."/>
            <person name="Cho C.H."/>
            <person name="Lee Y.M."/>
            <person name="Park S.I."/>
            <person name="Yang J.H."/>
            <person name="West J.A."/>
            <person name="Bhattacharya D."/>
            <person name="Yoon H.S."/>
        </authorList>
    </citation>
    <scope>NUCLEOTIDE SEQUENCE [LARGE SCALE GENOMIC DNA]</scope>
    <source>
        <strain evidence="2 3">CCMP1338</strain>
        <tissue evidence="2">Whole cell</tissue>
    </source>
</reference>
<sequence>MKKAIGAFIVFSFVLTHDVVNAVPTTQTQVDVSSRTIEDRCFPLLNSAGNDLGEVCIRTVRTLGGTCLEARHTVQTGTLKQIKLGANRDCSMVRTQLSWVNQKERFWGKRKTGTVTMCDEAVLKAEELMCIVGEVSTAAYRSGRYLRSDLRWKLEFSSTESGSKFELVIPDADDWL</sequence>
<protein>
    <submittedName>
        <fullName evidence="2">Uncharacterized protein</fullName>
    </submittedName>
</protein>
<keyword evidence="3" id="KW-1185">Reference proteome</keyword>
<feature type="chain" id="PRO_5043429150" evidence="1">
    <location>
        <begin position="23"/>
        <end position="176"/>
    </location>
</feature>
<keyword evidence="1" id="KW-0732">Signal</keyword>
<evidence type="ECO:0000256" key="1">
    <source>
        <dbReference type="SAM" id="SignalP"/>
    </source>
</evidence>
<gene>
    <name evidence="2" type="ORF">NDN08_004903</name>
</gene>
<evidence type="ECO:0000313" key="2">
    <source>
        <dbReference type="EMBL" id="KAJ8901041.1"/>
    </source>
</evidence>
<dbReference type="EMBL" id="JAMWBK010000012">
    <property type="protein sequence ID" value="KAJ8901041.1"/>
    <property type="molecule type" value="Genomic_DNA"/>
</dbReference>
<evidence type="ECO:0000313" key="3">
    <source>
        <dbReference type="Proteomes" id="UP001157974"/>
    </source>
</evidence>